<protein>
    <submittedName>
        <fullName evidence="1">Uncharacterized protein</fullName>
    </submittedName>
</protein>
<evidence type="ECO:0000313" key="1">
    <source>
        <dbReference type="EMBL" id="AUG32863.1"/>
    </source>
</evidence>
<name>A0A2H4ZQR9_9EUKA</name>
<accession>A0A2H4ZQR9</accession>
<dbReference type="EMBL" id="MG264610">
    <property type="protein sequence ID" value="AUG32863.1"/>
    <property type="molecule type" value="Genomic_DNA"/>
</dbReference>
<geneLocation type="plastid" evidence="1"/>
<keyword evidence="1" id="KW-0934">Plastid</keyword>
<reference evidence="1" key="1">
    <citation type="submission" date="2017-10" db="EMBL/GenBank/DDBJ databases">
        <title>Paulinella longichromatophora chromatophore genome.</title>
        <authorList>
            <person name="Lhee D."/>
            <person name="Yoon H.S."/>
        </authorList>
    </citation>
    <scope>NUCLEOTIDE SEQUENCE</scope>
</reference>
<dbReference type="AlphaFoldDB" id="A0A2H4ZQR9"/>
<sequence length="107" mass="12689">MLSNYANPMHVKRFRKQDLTFKIPKLVIKTCLNTVLTIKLLQLVNISGHRFEQQNSIRSLLKSQLITLNQTTGRVDYLFGTEGNLCIFYEHREWIERNHLRIVWTTT</sequence>
<proteinExistence type="predicted"/>
<organism evidence="1">
    <name type="scientific">Paulinella longichromatophora</name>
    <dbReference type="NCBI Taxonomy" id="1708747"/>
    <lineage>
        <taxon>Eukaryota</taxon>
        <taxon>Sar</taxon>
        <taxon>Rhizaria</taxon>
        <taxon>Cercozoa</taxon>
        <taxon>Imbricatea</taxon>
        <taxon>Silicofilosea</taxon>
        <taxon>Euglyphida</taxon>
        <taxon>Paulinellidae</taxon>
        <taxon>Paulinella</taxon>
    </lineage>
</organism>
<gene>
    <name evidence="1" type="ORF">PLO_893</name>
</gene>